<dbReference type="InterPro" id="IPR053716">
    <property type="entry name" value="Flag_assembly_chemotaxis_eff"/>
</dbReference>
<sequence>MASTQQLETLIDLARRETDDAAKRLGAALKAVADAEEKLNMLVGYRDEYGRRFDESQQQGITPMAYRNFQAFMEKLDTAIKGQQEIVRHSKARGDQEKQLWQDCERKRMSYSTLRDRAEAQELKKEAKRDQKAMDEHASRQAFFKR</sequence>
<dbReference type="InterPro" id="IPR018006">
    <property type="entry name" value="Flag_FliJ_proteobac"/>
</dbReference>
<evidence type="ECO:0000256" key="7">
    <source>
        <dbReference type="ARBA" id="ARBA00022795"/>
    </source>
</evidence>
<keyword evidence="13" id="KW-1185">Reference proteome</keyword>
<comment type="subcellular location">
    <subcellularLocation>
        <location evidence="1">Cell membrane</location>
        <topology evidence="1">Peripheral membrane protein</topology>
        <orientation evidence="1">Cytoplasmic side</orientation>
    </subcellularLocation>
</comment>
<keyword evidence="8" id="KW-0653">Protein transport</keyword>
<protein>
    <recommendedName>
        <fullName evidence="3">Flagellar FliJ protein</fullName>
    </recommendedName>
</protein>
<keyword evidence="12" id="KW-0282">Flagellum</keyword>
<evidence type="ECO:0000313" key="13">
    <source>
        <dbReference type="Proteomes" id="UP000472320"/>
    </source>
</evidence>
<dbReference type="GO" id="GO:0015031">
    <property type="term" value="P:protein transport"/>
    <property type="evidence" value="ECO:0007669"/>
    <property type="project" value="UniProtKB-KW"/>
</dbReference>
<dbReference type="GO" id="GO:0071973">
    <property type="term" value="P:bacterial-type flagellum-dependent cell motility"/>
    <property type="evidence" value="ECO:0007669"/>
    <property type="project" value="InterPro"/>
</dbReference>
<evidence type="ECO:0000256" key="2">
    <source>
        <dbReference type="ARBA" id="ARBA00010004"/>
    </source>
</evidence>
<dbReference type="InterPro" id="IPR052570">
    <property type="entry name" value="FliJ"/>
</dbReference>
<dbReference type="GO" id="GO:0006935">
    <property type="term" value="P:chemotaxis"/>
    <property type="evidence" value="ECO:0007669"/>
    <property type="project" value="UniProtKB-KW"/>
</dbReference>
<feature type="compositionally biased region" description="Basic and acidic residues" evidence="11">
    <location>
        <begin position="115"/>
        <end position="139"/>
    </location>
</feature>
<dbReference type="GO" id="GO:0009288">
    <property type="term" value="C:bacterial-type flagellum"/>
    <property type="evidence" value="ECO:0007669"/>
    <property type="project" value="InterPro"/>
</dbReference>
<keyword evidence="12" id="KW-0966">Cell projection</keyword>
<dbReference type="GO" id="GO:0005886">
    <property type="term" value="C:plasma membrane"/>
    <property type="evidence" value="ECO:0007669"/>
    <property type="project" value="UniProtKB-SubCell"/>
</dbReference>
<evidence type="ECO:0000313" key="12">
    <source>
        <dbReference type="EMBL" id="MTW11060.1"/>
    </source>
</evidence>
<keyword evidence="12" id="KW-0969">Cilium</keyword>
<proteinExistence type="inferred from homology"/>
<reference evidence="12 13" key="1">
    <citation type="submission" date="2019-11" db="EMBL/GenBank/DDBJ databases">
        <title>Type strains purchased from KCTC, JCM and DSMZ.</title>
        <authorList>
            <person name="Lu H."/>
        </authorList>
    </citation>
    <scope>NUCLEOTIDE SEQUENCE [LARGE SCALE GENOMIC DNA]</scope>
    <source>
        <strain evidence="12 13">JCM 31587</strain>
    </source>
</reference>
<dbReference type="PIRSF" id="PIRSF019404">
    <property type="entry name" value="FliJ"/>
    <property type="match status" value="1"/>
</dbReference>
<keyword evidence="4" id="KW-0813">Transport</keyword>
<dbReference type="GO" id="GO:0003774">
    <property type="term" value="F:cytoskeletal motor activity"/>
    <property type="evidence" value="ECO:0007669"/>
    <property type="project" value="InterPro"/>
</dbReference>
<evidence type="ECO:0000256" key="10">
    <source>
        <dbReference type="ARBA" id="ARBA00023225"/>
    </source>
</evidence>
<evidence type="ECO:0000256" key="9">
    <source>
        <dbReference type="ARBA" id="ARBA00023136"/>
    </source>
</evidence>
<keyword evidence="5" id="KW-1003">Cell membrane</keyword>
<dbReference type="GO" id="GO:0044781">
    <property type="term" value="P:bacterial-type flagellum organization"/>
    <property type="evidence" value="ECO:0007669"/>
    <property type="project" value="UniProtKB-KW"/>
</dbReference>
<comment type="similarity">
    <text evidence="2">Belongs to the FliJ family.</text>
</comment>
<keyword evidence="9" id="KW-0472">Membrane</keyword>
<dbReference type="Pfam" id="PF02050">
    <property type="entry name" value="FliJ"/>
    <property type="match status" value="1"/>
</dbReference>
<dbReference type="Proteomes" id="UP000472320">
    <property type="component" value="Unassembled WGS sequence"/>
</dbReference>
<dbReference type="PANTHER" id="PTHR38786">
    <property type="entry name" value="FLAGELLAR FLIJ PROTEIN"/>
    <property type="match status" value="1"/>
</dbReference>
<evidence type="ECO:0000256" key="11">
    <source>
        <dbReference type="SAM" id="MobiDB-lite"/>
    </source>
</evidence>
<dbReference type="NCBIfam" id="TIGR02473">
    <property type="entry name" value="flagell_FliJ"/>
    <property type="match status" value="1"/>
</dbReference>
<evidence type="ECO:0000256" key="3">
    <source>
        <dbReference type="ARBA" id="ARBA00020392"/>
    </source>
</evidence>
<dbReference type="PANTHER" id="PTHR38786:SF1">
    <property type="entry name" value="FLAGELLAR FLIJ PROTEIN"/>
    <property type="match status" value="1"/>
</dbReference>
<evidence type="ECO:0000256" key="5">
    <source>
        <dbReference type="ARBA" id="ARBA00022475"/>
    </source>
</evidence>
<dbReference type="InterPro" id="IPR012823">
    <property type="entry name" value="Flagell_FliJ"/>
</dbReference>
<keyword evidence="7" id="KW-1005">Bacterial flagellum biogenesis</keyword>
<keyword evidence="6" id="KW-0145">Chemotaxis</keyword>
<dbReference type="AlphaFoldDB" id="A0A6L6QG15"/>
<dbReference type="EMBL" id="WNKX01000006">
    <property type="protein sequence ID" value="MTW11060.1"/>
    <property type="molecule type" value="Genomic_DNA"/>
</dbReference>
<dbReference type="OrthoDB" id="6465096at2"/>
<dbReference type="Gene3D" id="1.10.287.1700">
    <property type="match status" value="1"/>
</dbReference>
<comment type="caution">
    <text evidence="12">The sequence shown here is derived from an EMBL/GenBank/DDBJ whole genome shotgun (WGS) entry which is preliminary data.</text>
</comment>
<evidence type="ECO:0000256" key="6">
    <source>
        <dbReference type="ARBA" id="ARBA00022500"/>
    </source>
</evidence>
<dbReference type="RefSeq" id="WP_155454010.1">
    <property type="nucleotide sequence ID" value="NZ_WNKX01000006.1"/>
</dbReference>
<keyword evidence="10" id="KW-1006">Bacterial flagellum protein export</keyword>
<evidence type="ECO:0000256" key="8">
    <source>
        <dbReference type="ARBA" id="ARBA00022927"/>
    </source>
</evidence>
<dbReference type="PRINTS" id="PR01004">
    <property type="entry name" value="FLGFLIJ"/>
</dbReference>
<evidence type="ECO:0000256" key="4">
    <source>
        <dbReference type="ARBA" id="ARBA00022448"/>
    </source>
</evidence>
<feature type="region of interest" description="Disordered" evidence="11">
    <location>
        <begin position="115"/>
        <end position="146"/>
    </location>
</feature>
<organism evidence="12 13">
    <name type="scientific">Massilia eburnea</name>
    <dbReference type="NCBI Taxonomy" id="1776165"/>
    <lineage>
        <taxon>Bacteria</taxon>
        <taxon>Pseudomonadati</taxon>
        <taxon>Pseudomonadota</taxon>
        <taxon>Betaproteobacteria</taxon>
        <taxon>Burkholderiales</taxon>
        <taxon>Oxalobacteraceae</taxon>
        <taxon>Telluria group</taxon>
        <taxon>Massilia</taxon>
    </lineage>
</organism>
<accession>A0A6L6QG15</accession>
<gene>
    <name evidence="12" type="primary">fliJ</name>
    <name evidence="12" type="ORF">GM658_10645</name>
</gene>
<name>A0A6L6QG15_9BURK</name>
<evidence type="ECO:0000256" key="1">
    <source>
        <dbReference type="ARBA" id="ARBA00004413"/>
    </source>
</evidence>